<sequence length="278" mass="29510">MHAVTPARDLLGEGPWWDPDAGALTWVDIVGHAVRTWRPSEEVRSRSLPDDVSLALPCADGRRVVAQVDRLFLDDGERLEPLCEIDPDNPHTRLNDGVCDAQGRLWVGTWSTRGEPEAGLHVVTPDGAVRPVLTGAVAANGVGFSPDGGVLYATDTGHARIDRLRLVGEDLVPDGTLMAAGDGEGRPDGLTVDAEGCVWTALWGGGTLRRYAPDGTLLDEVVTPVTYPTSVALGGPALRTLLVTTSAHHLEDRAAEPWAGAVLAHEVDVPGLPVRRFG</sequence>
<accession>A0A6G6WH86</accession>
<name>A0A6G6WH86_9ACTN</name>
<proteinExistence type="inferred from homology"/>
<evidence type="ECO:0000256" key="2">
    <source>
        <dbReference type="PIRSR" id="PIRSR605511-1"/>
    </source>
</evidence>
<dbReference type="EMBL" id="CP049257">
    <property type="protein sequence ID" value="QIG44592.1"/>
    <property type="molecule type" value="Genomic_DNA"/>
</dbReference>
<dbReference type="InterPro" id="IPR005511">
    <property type="entry name" value="SMP-30"/>
</dbReference>
<evidence type="ECO:0000256" key="3">
    <source>
        <dbReference type="PIRSR" id="PIRSR605511-2"/>
    </source>
</evidence>
<comment type="similarity">
    <text evidence="1">Belongs to the SMP-30/CGR1 family.</text>
</comment>
<dbReference type="GO" id="GO:0019853">
    <property type="term" value="P:L-ascorbic acid biosynthetic process"/>
    <property type="evidence" value="ECO:0007669"/>
    <property type="project" value="TreeGrafter"/>
</dbReference>
<feature type="binding site" evidence="3">
    <location>
        <position position="140"/>
    </location>
    <ligand>
        <name>a divalent metal cation</name>
        <dbReference type="ChEBI" id="CHEBI:60240"/>
    </ligand>
</feature>
<keyword evidence="3" id="KW-0862">Zinc</keyword>
<dbReference type="GO" id="GO:0005509">
    <property type="term" value="F:calcium ion binding"/>
    <property type="evidence" value="ECO:0007669"/>
    <property type="project" value="TreeGrafter"/>
</dbReference>
<feature type="binding site" evidence="3">
    <location>
        <position position="13"/>
    </location>
    <ligand>
        <name>a divalent metal cation</name>
        <dbReference type="ChEBI" id="CHEBI:60240"/>
    </ligand>
</feature>
<feature type="domain" description="SMP-30/Gluconolactonase/LRE-like region" evidence="4">
    <location>
        <begin position="11"/>
        <end position="246"/>
    </location>
</feature>
<feature type="binding site" evidence="3">
    <location>
        <position position="188"/>
    </location>
    <ligand>
        <name>a divalent metal cation</name>
        <dbReference type="ChEBI" id="CHEBI:60240"/>
    </ligand>
</feature>
<dbReference type="PRINTS" id="PR01790">
    <property type="entry name" value="SMP30FAMILY"/>
</dbReference>
<feature type="binding site" evidence="3">
    <location>
        <position position="93"/>
    </location>
    <ligand>
        <name>substrate</name>
    </ligand>
</feature>
<dbReference type="Proteomes" id="UP000502996">
    <property type="component" value="Chromosome"/>
</dbReference>
<comment type="cofactor">
    <cofactor evidence="3">
        <name>Zn(2+)</name>
        <dbReference type="ChEBI" id="CHEBI:29105"/>
    </cofactor>
    <text evidence="3">Binds 1 divalent metal cation per subunit.</text>
</comment>
<evidence type="ECO:0000256" key="1">
    <source>
        <dbReference type="ARBA" id="ARBA00008853"/>
    </source>
</evidence>
<dbReference type="Gene3D" id="2.120.10.30">
    <property type="entry name" value="TolB, C-terminal domain"/>
    <property type="match status" value="1"/>
</dbReference>
<feature type="binding site" evidence="3">
    <location>
        <position position="95"/>
    </location>
    <ligand>
        <name>substrate</name>
    </ligand>
</feature>
<organism evidence="5 6">
    <name type="scientific">Nocardioides anomalus</name>
    <dbReference type="NCBI Taxonomy" id="2712223"/>
    <lineage>
        <taxon>Bacteria</taxon>
        <taxon>Bacillati</taxon>
        <taxon>Actinomycetota</taxon>
        <taxon>Actinomycetes</taxon>
        <taxon>Propionibacteriales</taxon>
        <taxon>Nocardioidaceae</taxon>
        <taxon>Nocardioides</taxon>
    </lineage>
</organism>
<dbReference type="Pfam" id="PF08450">
    <property type="entry name" value="SGL"/>
    <property type="match status" value="1"/>
</dbReference>
<feature type="active site" description="Proton donor/acceptor" evidence="2">
    <location>
        <position position="188"/>
    </location>
</feature>
<protein>
    <submittedName>
        <fullName evidence="5">SMP-30/gluconolactonase/LRE family protein</fullName>
    </submittedName>
</protein>
<dbReference type="PANTHER" id="PTHR10907:SF47">
    <property type="entry name" value="REGUCALCIN"/>
    <property type="match status" value="1"/>
</dbReference>
<dbReference type="KEGG" id="nano:G5V58_18995"/>
<evidence type="ECO:0000313" key="6">
    <source>
        <dbReference type="Proteomes" id="UP000502996"/>
    </source>
</evidence>
<dbReference type="SUPFAM" id="SSF63829">
    <property type="entry name" value="Calcium-dependent phosphotriesterase"/>
    <property type="match status" value="1"/>
</dbReference>
<dbReference type="InterPro" id="IPR013658">
    <property type="entry name" value="SGL"/>
</dbReference>
<dbReference type="PANTHER" id="PTHR10907">
    <property type="entry name" value="REGUCALCIN"/>
    <property type="match status" value="1"/>
</dbReference>
<keyword evidence="3" id="KW-0479">Metal-binding</keyword>
<evidence type="ECO:0000313" key="5">
    <source>
        <dbReference type="EMBL" id="QIG44592.1"/>
    </source>
</evidence>
<reference evidence="5 6" key="1">
    <citation type="submission" date="2020-02" db="EMBL/GenBank/DDBJ databases">
        <title>Full genome sequence of Nocardioides sp. R-3366.</title>
        <authorList>
            <person name="Im W.-T."/>
        </authorList>
    </citation>
    <scope>NUCLEOTIDE SEQUENCE [LARGE SCALE GENOMIC DNA]</scope>
    <source>
        <strain evidence="5 6">R-3366</strain>
    </source>
</reference>
<gene>
    <name evidence="5" type="ORF">G5V58_18995</name>
</gene>
<evidence type="ECO:0000259" key="4">
    <source>
        <dbReference type="Pfam" id="PF08450"/>
    </source>
</evidence>
<keyword evidence="6" id="KW-1185">Reference proteome</keyword>
<dbReference type="RefSeq" id="WP_165236292.1">
    <property type="nucleotide sequence ID" value="NZ_CP049257.1"/>
</dbReference>
<dbReference type="GO" id="GO:0004341">
    <property type="term" value="F:gluconolactonase activity"/>
    <property type="evidence" value="ECO:0007669"/>
    <property type="project" value="TreeGrafter"/>
</dbReference>
<dbReference type="AlphaFoldDB" id="A0A6G6WH86"/>
<dbReference type="InterPro" id="IPR011042">
    <property type="entry name" value="6-blade_b-propeller_TolB-like"/>
</dbReference>